<sequence>MTGSGPILVAMQPVLQSDGEGPVRGSIIIGRFLTSELIERFRQQSQIDLHIDPVWEENKQLKKQVMLEKLGV</sequence>
<reference evidence="2 3" key="1">
    <citation type="submission" date="2016-08" db="EMBL/GenBank/DDBJ databases">
        <title>Draft genome sequence of Candidatus Piscirickettsia litoralis, from seawater.</title>
        <authorList>
            <person name="Wan X."/>
            <person name="Lee A.J."/>
            <person name="Hou S."/>
            <person name="Donachie S.P."/>
        </authorList>
    </citation>
    <scope>NUCLEOTIDE SEQUENCE [LARGE SCALE GENOMIC DNA]</scope>
    <source>
        <strain evidence="2 3">Y2</strain>
    </source>
</reference>
<gene>
    <name evidence="2" type="ORF">BGC07_02525</name>
</gene>
<organism evidence="2 3">
    <name type="scientific">Piscirickettsia litoralis</name>
    <dbReference type="NCBI Taxonomy" id="1891921"/>
    <lineage>
        <taxon>Bacteria</taxon>
        <taxon>Pseudomonadati</taxon>
        <taxon>Pseudomonadota</taxon>
        <taxon>Gammaproteobacteria</taxon>
        <taxon>Thiotrichales</taxon>
        <taxon>Piscirickettsiaceae</taxon>
        <taxon>Piscirickettsia</taxon>
    </lineage>
</organism>
<protein>
    <recommendedName>
        <fullName evidence="1">CHASE4 domain-containing protein</fullName>
    </recommendedName>
</protein>
<keyword evidence="3" id="KW-1185">Reference proteome</keyword>
<evidence type="ECO:0000313" key="2">
    <source>
        <dbReference type="EMBL" id="ODN42037.1"/>
    </source>
</evidence>
<evidence type="ECO:0000313" key="3">
    <source>
        <dbReference type="Proteomes" id="UP000094329"/>
    </source>
</evidence>
<dbReference type="EMBL" id="MDTU01000001">
    <property type="protein sequence ID" value="ODN42037.1"/>
    <property type="molecule type" value="Genomic_DNA"/>
</dbReference>
<name>A0ABX3A1D7_9GAMM</name>
<proteinExistence type="predicted"/>
<dbReference type="Proteomes" id="UP000094329">
    <property type="component" value="Unassembled WGS sequence"/>
</dbReference>
<dbReference type="Pfam" id="PF05228">
    <property type="entry name" value="CHASE4"/>
    <property type="match status" value="1"/>
</dbReference>
<accession>A0ABX3A1D7</accession>
<comment type="caution">
    <text evidence="2">The sequence shown here is derived from an EMBL/GenBank/DDBJ whole genome shotgun (WGS) entry which is preliminary data.</text>
</comment>
<dbReference type="InterPro" id="IPR007892">
    <property type="entry name" value="CHASE4"/>
</dbReference>
<feature type="domain" description="CHASE4" evidence="1">
    <location>
        <begin position="2"/>
        <end position="51"/>
    </location>
</feature>
<evidence type="ECO:0000259" key="1">
    <source>
        <dbReference type="Pfam" id="PF05228"/>
    </source>
</evidence>